<accession>H2C634</accession>
<name>H2C634_9CREN</name>
<dbReference type="Proteomes" id="UP000003980">
    <property type="component" value="Unassembled WGS sequence"/>
</dbReference>
<evidence type="ECO:0000256" key="2">
    <source>
        <dbReference type="ARBA" id="ARBA00022603"/>
    </source>
</evidence>
<evidence type="ECO:0000256" key="3">
    <source>
        <dbReference type="ARBA" id="ARBA00022679"/>
    </source>
</evidence>
<gene>
    <name evidence="5" type="primary">cbiT</name>
    <name evidence="7" type="ORF">MetMK1DRAFT_00020100</name>
</gene>
<keyword evidence="1 5" id="KW-0169">Cobalamin biosynthesis</keyword>
<dbReference type="NCBIfam" id="NF001556">
    <property type="entry name" value="PRK00377.1"/>
    <property type="match status" value="1"/>
</dbReference>
<comment type="catalytic activity">
    <reaction evidence="5">
        <text>Co-precorrin-6B + S-adenosyl-L-methionine = Co-precorrin-7 + S-adenosyl-L-homocysteine + CO2</text>
        <dbReference type="Rhea" id="RHEA:36067"/>
        <dbReference type="ChEBI" id="CHEBI:16526"/>
        <dbReference type="ChEBI" id="CHEBI:57856"/>
        <dbReference type="ChEBI" id="CHEBI:59789"/>
        <dbReference type="ChEBI" id="CHEBI:70791"/>
        <dbReference type="ChEBI" id="CHEBI:72780"/>
        <dbReference type="EC" id="2.1.1.196"/>
    </reaction>
</comment>
<feature type="binding site" evidence="5">
    <location>
        <position position="72"/>
    </location>
    <ligand>
        <name>S-adenosyl-L-methionine</name>
        <dbReference type="ChEBI" id="CHEBI:59789"/>
    </ligand>
</feature>
<dbReference type="GO" id="GO:0032259">
    <property type="term" value="P:methylation"/>
    <property type="evidence" value="ECO:0007669"/>
    <property type="project" value="UniProtKB-KW"/>
</dbReference>
<dbReference type="Gene3D" id="3.40.50.150">
    <property type="entry name" value="Vaccinia Virus protein VP39"/>
    <property type="match status" value="1"/>
</dbReference>
<dbReference type="RefSeq" id="WP_009073123.1">
    <property type="nucleotide sequence ID" value="NZ_JH597768.1"/>
</dbReference>
<comment type="similarity">
    <text evidence="5">Belongs to the methyltransferase superfamily. Archaeal-type CbiT family.</text>
</comment>
<dbReference type="InterPro" id="IPR029063">
    <property type="entry name" value="SAM-dependent_MTases_sf"/>
</dbReference>
<dbReference type="Pfam" id="PF13847">
    <property type="entry name" value="Methyltransf_31"/>
    <property type="match status" value="1"/>
</dbReference>
<keyword evidence="2 5" id="KW-0489">Methyltransferase</keyword>
<dbReference type="NCBIfam" id="TIGR02469">
    <property type="entry name" value="CbiT"/>
    <property type="match status" value="1"/>
</dbReference>
<dbReference type="UniPathway" id="UPA00148">
    <property type="reaction ID" value="UER00229"/>
</dbReference>
<dbReference type="GO" id="GO:0008276">
    <property type="term" value="F:protein methyltransferase activity"/>
    <property type="evidence" value="ECO:0007669"/>
    <property type="project" value="InterPro"/>
</dbReference>
<dbReference type="PANTHER" id="PTHR43182:SF1">
    <property type="entry name" value="COBALT-PRECORRIN-7 C(5)-METHYLTRANSFERASE"/>
    <property type="match status" value="1"/>
</dbReference>
<dbReference type="CDD" id="cd02440">
    <property type="entry name" value="AdoMet_MTases"/>
    <property type="match status" value="1"/>
</dbReference>
<dbReference type="STRING" id="671065.MetMK1DRAFT_00020100"/>
<dbReference type="HAMAP" id="MF_00786">
    <property type="entry name" value="CbiT"/>
    <property type="match status" value="1"/>
</dbReference>
<dbReference type="InterPro" id="IPR025714">
    <property type="entry name" value="Methyltranfer_dom"/>
</dbReference>
<protein>
    <recommendedName>
        <fullName evidence="5">Probable cobalt-precorrin-6B C(15)-methyltransferase (decarboxylating)</fullName>
        <ecNumber evidence="5">2.1.1.196</ecNumber>
    </recommendedName>
</protein>
<reference evidence="7 8" key="1">
    <citation type="submission" date="2012-01" db="EMBL/GenBank/DDBJ databases">
        <title>Improved High-Quality Draft sequence of Metallosphaera yellowstonensis MK1.</title>
        <authorList>
            <consortium name="US DOE Joint Genome Institute"/>
            <person name="Lucas S."/>
            <person name="Han J."/>
            <person name="Cheng J.-F."/>
            <person name="Goodwin L."/>
            <person name="Pitluck S."/>
            <person name="Peters L."/>
            <person name="Teshima H."/>
            <person name="Detter J.C."/>
            <person name="Han C."/>
            <person name="Tapia R."/>
            <person name="Land M."/>
            <person name="Hauser L."/>
            <person name="Kyrpides N."/>
            <person name="Kozubal M."/>
            <person name="Macur R.E."/>
            <person name="Jay Z."/>
            <person name="Inskeep W."/>
            <person name="Woyke T."/>
        </authorList>
    </citation>
    <scope>NUCLEOTIDE SEQUENCE [LARGE SCALE GENOMIC DNA]</scope>
    <source>
        <strain evidence="7 8">MK1</strain>
    </source>
</reference>
<comment type="pathway">
    <text evidence="5">Cofactor biosynthesis; adenosylcobalamin biosynthesis; cob(II)yrinate a,c-diamide from sirohydrochlorin (anaerobic route): step 8/10.</text>
</comment>
<evidence type="ECO:0000313" key="7">
    <source>
        <dbReference type="EMBL" id="EHP69261.1"/>
    </source>
</evidence>
<organism evidence="7 8">
    <name type="scientific">Metallosphaera yellowstonensis MK1</name>
    <dbReference type="NCBI Taxonomy" id="671065"/>
    <lineage>
        <taxon>Archaea</taxon>
        <taxon>Thermoproteota</taxon>
        <taxon>Thermoprotei</taxon>
        <taxon>Sulfolobales</taxon>
        <taxon>Sulfolobaceae</taxon>
        <taxon>Metallosphaera</taxon>
    </lineage>
</organism>
<dbReference type="EMBL" id="JH597768">
    <property type="protein sequence ID" value="EHP69261.1"/>
    <property type="molecule type" value="Genomic_DNA"/>
</dbReference>
<dbReference type="EC" id="2.1.1.196" evidence="5"/>
<dbReference type="InterPro" id="IPR023475">
    <property type="entry name" value="CbiT"/>
</dbReference>
<feature type="domain" description="Methyltransferase" evidence="6">
    <location>
        <begin position="40"/>
        <end position="106"/>
    </location>
</feature>
<feature type="binding site" evidence="5">
    <location>
        <position position="101"/>
    </location>
    <ligand>
        <name>S-adenosyl-L-methionine</name>
        <dbReference type="ChEBI" id="CHEBI:59789"/>
    </ligand>
</feature>
<dbReference type="OrthoDB" id="6027at2157"/>
<evidence type="ECO:0000256" key="4">
    <source>
        <dbReference type="ARBA" id="ARBA00022691"/>
    </source>
</evidence>
<dbReference type="InterPro" id="IPR050714">
    <property type="entry name" value="Cobalamin_biosynth_MTase"/>
</dbReference>
<dbReference type="PANTHER" id="PTHR43182">
    <property type="entry name" value="COBALT-PRECORRIN-6B C(15)-METHYLTRANSFERASE (DECARBOXYLATING)"/>
    <property type="match status" value="1"/>
</dbReference>
<feature type="binding site" evidence="5">
    <location>
        <position position="24"/>
    </location>
    <ligand>
        <name>S-adenosyl-L-methionine</name>
        <dbReference type="ChEBI" id="CHEBI:59789"/>
    </ligand>
</feature>
<dbReference type="InterPro" id="IPR014008">
    <property type="entry name" value="Cbl_synth_MTase_CbiT"/>
</dbReference>
<feature type="binding site" evidence="5">
    <location>
        <begin position="48"/>
        <end position="52"/>
    </location>
    <ligand>
        <name>S-adenosyl-L-methionine</name>
        <dbReference type="ChEBI" id="CHEBI:59789"/>
    </ligand>
</feature>
<evidence type="ECO:0000256" key="5">
    <source>
        <dbReference type="HAMAP-Rule" id="MF_00786"/>
    </source>
</evidence>
<evidence type="ECO:0000256" key="1">
    <source>
        <dbReference type="ARBA" id="ARBA00022573"/>
    </source>
</evidence>
<evidence type="ECO:0000259" key="6">
    <source>
        <dbReference type="Pfam" id="PF13847"/>
    </source>
</evidence>
<proteinExistence type="inferred from homology"/>
<comment type="function">
    <text evidence="5">Catalyzes the methylation of C-15 in cobalt-precorrin-6B followed by the decarboxylation of C-12 to form cobalt-precorrin-7.</text>
</comment>
<dbReference type="eggNOG" id="arCOG00977">
    <property type="taxonomic scope" value="Archaea"/>
</dbReference>
<sequence>MSWPFVTFGIPDEEFLRVEDVPMTKEEIRVLVISKLRLRRGNRVMDVGCGTGSVAVEMALAVGPEGRVYAVDRDPKAVELTTRNLERFGVTDRVQVISGDALEVLKGFNEELDGAFIGGGSDELEEIIRSLDKMLRRGARIVGDAIQLETANKLVKSLESLGYKVEVELISISKGRRTSTGYAMIARNPIFIIVGEKK</sequence>
<dbReference type="SUPFAM" id="SSF53335">
    <property type="entry name" value="S-adenosyl-L-methionine-dependent methyltransferases"/>
    <property type="match status" value="1"/>
</dbReference>
<dbReference type="AlphaFoldDB" id="H2C634"/>
<keyword evidence="3 5" id="KW-0808">Transferase</keyword>
<dbReference type="GO" id="GO:0043776">
    <property type="term" value="F:cobalt-precorrin-6B C5-methyltransferase activity"/>
    <property type="evidence" value="ECO:0007669"/>
    <property type="project" value="RHEA"/>
</dbReference>
<dbReference type="GO" id="GO:0019251">
    <property type="term" value="P:anaerobic cobalamin biosynthetic process"/>
    <property type="evidence" value="ECO:0007669"/>
    <property type="project" value="UniProtKB-UniRule"/>
</dbReference>
<dbReference type="HOGENOM" id="CLU_094143_0_0_2"/>
<evidence type="ECO:0000313" key="8">
    <source>
        <dbReference type="Proteomes" id="UP000003980"/>
    </source>
</evidence>
<keyword evidence="4 5" id="KW-0949">S-adenosyl-L-methionine</keyword>
<keyword evidence="8" id="KW-1185">Reference proteome</keyword>